<feature type="compositionally biased region" description="Basic and acidic residues" evidence="1">
    <location>
        <begin position="79"/>
        <end position="89"/>
    </location>
</feature>
<name>A0A836GXR0_9TRYP</name>
<dbReference type="Proteomes" id="UP000673552">
    <property type="component" value="Unassembled WGS sequence"/>
</dbReference>
<comment type="caution">
    <text evidence="2">The sequence shown here is derived from an EMBL/GenBank/DDBJ whole genome shotgun (WGS) entry which is preliminary data.</text>
</comment>
<evidence type="ECO:0000256" key="1">
    <source>
        <dbReference type="SAM" id="MobiDB-lite"/>
    </source>
</evidence>
<sequence>MPLRTITCARRTIAASNVLLPLVSARAHQRRSLSSPGYTMYTTGAPSQVSSGSPPASAAGFQHCAPGDTSHAGGSSAPRSREGFTEVDLHPPQMPSPQQYASYDAYLNAYDEYLQETTKFLAAARALLQNRLRHLHRAHAGLSEAVRREYFWTFVPFICTLCVHMVDSQHHVNAQITRERLKQRAKEHVKSVKWVSV</sequence>
<protein>
    <submittedName>
        <fullName evidence="2">Uncharacterized protein</fullName>
    </submittedName>
</protein>
<gene>
    <name evidence="2" type="ORF">LSCM1_04482</name>
</gene>
<dbReference type="RefSeq" id="XP_067177084.1">
    <property type="nucleotide sequence ID" value="XM_067321989.1"/>
</dbReference>
<evidence type="ECO:0000313" key="2">
    <source>
        <dbReference type="EMBL" id="KAG5473850.1"/>
    </source>
</evidence>
<dbReference type="GeneID" id="92514501"/>
<feature type="region of interest" description="Disordered" evidence="1">
    <location>
        <begin position="44"/>
        <end position="95"/>
    </location>
</feature>
<dbReference type="AlphaFoldDB" id="A0A836GXR0"/>
<organism evidence="2 3">
    <name type="scientific">Leishmania martiniquensis</name>
    <dbReference type="NCBI Taxonomy" id="1580590"/>
    <lineage>
        <taxon>Eukaryota</taxon>
        <taxon>Discoba</taxon>
        <taxon>Euglenozoa</taxon>
        <taxon>Kinetoplastea</taxon>
        <taxon>Metakinetoplastina</taxon>
        <taxon>Trypanosomatida</taxon>
        <taxon>Trypanosomatidae</taxon>
        <taxon>Leishmaniinae</taxon>
        <taxon>Leishmania</taxon>
    </lineage>
</organism>
<proteinExistence type="predicted"/>
<feature type="compositionally biased region" description="Low complexity" evidence="1">
    <location>
        <begin position="44"/>
        <end position="60"/>
    </location>
</feature>
<dbReference type="KEGG" id="lmat:92514501"/>
<evidence type="ECO:0000313" key="3">
    <source>
        <dbReference type="Proteomes" id="UP000673552"/>
    </source>
</evidence>
<reference evidence="3" key="1">
    <citation type="journal article" date="2021" name="Microbiol. Resour. Announc.">
        <title>LGAAP: Leishmaniinae Genome Assembly and Annotation Pipeline.</title>
        <authorList>
            <person name="Almutairi H."/>
            <person name="Urbaniak M.D."/>
            <person name="Bates M.D."/>
            <person name="Jariyapan N."/>
            <person name="Kwakye-Nuako G."/>
            <person name="Thomaz-Soccol V."/>
            <person name="Al-Salem W.S."/>
            <person name="Dillon R.J."/>
            <person name="Bates P.A."/>
            <person name="Gatherer D."/>
        </authorList>
    </citation>
    <scope>NUCLEOTIDE SEQUENCE [LARGE SCALE GENOMIC DNA]</scope>
</reference>
<dbReference type="EMBL" id="JAFEUZ010000029">
    <property type="protein sequence ID" value="KAG5473850.1"/>
    <property type="molecule type" value="Genomic_DNA"/>
</dbReference>
<reference evidence="3" key="2">
    <citation type="journal article" date="2021" name="Sci. Data">
        <title>Chromosome-scale genome sequencing, assembly and annotation of six genomes from subfamily Leishmaniinae.</title>
        <authorList>
            <person name="Almutairi H."/>
            <person name="Urbaniak M.D."/>
            <person name="Bates M.D."/>
            <person name="Jariyapan N."/>
            <person name="Kwakye-Nuako G."/>
            <person name="Thomaz Soccol V."/>
            <person name="Al-Salem W.S."/>
            <person name="Dillon R.J."/>
            <person name="Bates P.A."/>
            <person name="Gatherer D."/>
        </authorList>
    </citation>
    <scope>NUCLEOTIDE SEQUENCE [LARGE SCALE GENOMIC DNA]</scope>
</reference>
<dbReference type="OrthoDB" id="264452at2759"/>
<accession>A0A836GXR0</accession>
<keyword evidence="3" id="KW-1185">Reference proteome</keyword>